<dbReference type="AlphaFoldDB" id="A0A9X1X3E0"/>
<name>A0A9X1X3E0_9GAMM</name>
<comment type="caution">
    <text evidence="1">The sequence shown here is derived from an EMBL/GenBank/DDBJ whole genome shotgun (WGS) entry which is preliminary data.</text>
</comment>
<dbReference type="Gene3D" id="1.10.10.60">
    <property type="entry name" value="Homeodomain-like"/>
    <property type="match status" value="1"/>
</dbReference>
<evidence type="ECO:0000313" key="2">
    <source>
        <dbReference type="Proteomes" id="UP001139701"/>
    </source>
</evidence>
<evidence type="ECO:0000313" key="1">
    <source>
        <dbReference type="EMBL" id="MCJ8147146.1"/>
    </source>
</evidence>
<dbReference type="EMBL" id="JAKUML010000015">
    <property type="protein sequence ID" value="MCJ8147146.1"/>
    <property type="molecule type" value="Genomic_DNA"/>
</dbReference>
<dbReference type="Proteomes" id="UP001139701">
    <property type="component" value="Unassembled WGS sequence"/>
</dbReference>
<reference evidence="1" key="1">
    <citation type="submission" date="2022-02" db="EMBL/GenBank/DDBJ databases">
        <title>Acinetobacter A3.8 sp. nov., isolated from Sediment (Zhairuo Island).</title>
        <authorList>
            <person name="Zheng K."/>
        </authorList>
    </citation>
    <scope>NUCLEOTIDE SEQUENCE</scope>
    <source>
        <strain evidence="1">A3.8</strain>
    </source>
</reference>
<organism evidence="1 2">
    <name type="scientific">Acinetobacter sedimenti</name>
    <dbReference type="NCBI Taxonomy" id="2919922"/>
    <lineage>
        <taxon>Bacteria</taxon>
        <taxon>Pseudomonadati</taxon>
        <taxon>Pseudomonadota</taxon>
        <taxon>Gammaproteobacteria</taxon>
        <taxon>Moraxellales</taxon>
        <taxon>Moraxellaceae</taxon>
        <taxon>Acinetobacter</taxon>
    </lineage>
</organism>
<sequence length="90" mass="10267">MSNSVGRPTGYNDEIAERIIDLVIDGQPIRFICSQVDMPSVATVMRWLADYPEFAKQYALAKEMYAHCIFDEIQHIADTCDPTEVQKAKR</sequence>
<dbReference type="InterPro" id="IPR048683">
    <property type="entry name" value="Sf6_terminase"/>
</dbReference>
<accession>A0A9X1X3E0</accession>
<gene>
    <name evidence="1" type="ORF">MKI79_09600</name>
</gene>
<keyword evidence="2" id="KW-1185">Reference proteome</keyword>
<protein>
    <submittedName>
        <fullName evidence="1">Helix-turn-helix domain-containing protein</fullName>
    </submittedName>
</protein>
<dbReference type="Pfam" id="PF20901">
    <property type="entry name" value="Sf6_terminase"/>
    <property type="match status" value="1"/>
</dbReference>
<proteinExistence type="predicted"/>
<dbReference type="RefSeq" id="WP_241572708.1">
    <property type="nucleotide sequence ID" value="NZ_JAKUML010000015.1"/>
</dbReference>